<proteinExistence type="predicted"/>
<dbReference type="AlphaFoldDB" id="A0A8H6VAG7"/>
<name>A0A8H6VAG7_9EURO</name>
<organism evidence="3 4">
    <name type="scientific">Aspergillus felis</name>
    <dbReference type="NCBI Taxonomy" id="1287682"/>
    <lineage>
        <taxon>Eukaryota</taxon>
        <taxon>Fungi</taxon>
        <taxon>Dikarya</taxon>
        <taxon>Ascomycota</taxon>
        <taxon>Pezizomycotina</taxon>
        <taxon>Eurotiomycetes</taxon>
        <taxon>Eurotiomycetidae</taxon>
        <taxon>Eurotiales</taxon>
        <taxon>Aspergillaceae</taxon>
        <taxon>Aspergillus</taxon>
        <taxon>Aspergillus subgen. Fumigati</taxon>
    </lineage>
</organism>
<sequence>MTVNTRSSSRTPTQRNESTPAAERAVGTVPIQEESTDFAETITDQPDDKSNFQTTEKGRQTMDTILDEDNEIIRELLKKEQHLKQKLREVEIQKRIQEMEAQLRKTQNETYNNESAPHIYQEVDDLIRQETRNVRSTPEPTTEIKAKIRDRKSW</sequence>
<gene>
    <name evidence="3" type="ORF">CNMCM7691_004460</name>
</gene>
<accession>A0A8H6VAG7</accession>
<evidence type="ECO:0000313" key="3">
    <source>
        <dbReference type="EMBL" id="KAF7183970.1"/>
    </source>
</evidence>
<feature type="compositionally biased region" description="Basic and acidic residues" evidence="2">
    <location>
        <begin position="142"/>
        <end position="154"/>
    </location>
</feature>
<evidence type="ECO:0000313" key="4">
    <source>
        <dbReference type="Proteomes" id="UP000641853"/>
    </source>
</evidence>
<evidence type="ECO:0000256" key="2">
    <source>
        <dbReference type="SAM" id="MobiDB-lite"/>
    </source>
</evidence>
<keyword evidence="4" id="KW-1185">Reference proteome</keyword>
<evidence type="ECO:0000256" key="1">
    <source>
        <dbReference type="SAM" id="Coils"/>
    </source>
</evidence>
<feature type="coiled-coil region" evidence="1">
    <location>
        <begin position="66"/>
        <end position="109"/>
    </location>
</feature>
<comment type="caution">
    <text evidence="3">The sequence shown here is derived from an EMBL/GenBank/DDBJ whole genome shotgun (WGS) entry which is preliminary data.</text>
</comment>
<dbReference type="EMBL" id="JACBAG010001684">
    <property type="protein sequence ID" value="KAF7183970.1"/>
    <property type="molecule type" value="Genomic_DNA"/>
</dbReference>
<feature type="compositionally biased region" description="Polar residues" evidence="2">
    <location>
        <begin position="1"/>
        <end position="19"/>
    </location>
</feature>
<keyword evidence="1" id="KW-0175">Coiled coil</keyword>
<feature type="compositionally biased region" description="Basic and acidic residues" evidence="2">
    <location>
        <begin position="46"/>
        <end position="60"/>
    </location>
</feature>
<protein>
    <submittedName>
        <fullName evidence="3">Uncharacterized protein</fullName>
    </submittedName>
</protein>
<dbReference type="Proteomes" id="UP000641853">
    <property type="component" value="Unassembled WGS sequence"/>
</dbReference>
<feature type="region of interest" description="Disordered" evidence="2">
    <location>
        <begin position="1"/>
        <end position="61"/>
    </location>
</feature>
<feature type="region of interest" description="Disordered" evidence="2">
    <location>
        <begin position="133"/>
        <end position="154"/>
    </location>
</feature>
<reference evidence="3" key="1">
    <citation type="submission" date="2020-06" db="EMBL/GenBank/DDBJ databases">
        <title>Draft genome sequences of strains closely related to Aspergillus parafelis and Aspergillus hiratsukae.</title>
        <authorList>
            <person name="Dos Santos R.A.C."/>
            <person name="Rivero-Menendez O."/>
            <person name="Steenwyk J.L."/>
            <person name="Mead M.E."/>
            <person name="Goldman G.H."/>
            <person name="Alastruey-Izquierdo A."/>
            <person name="Rokas A."/>
        </authorList>
    </citation>
    <scope>NUCLEOTIDE SEQUENCE</scope>
    <source>
        <strain evidence="3">CNM-CM7691</strain>
    </source>
</reference>